<dbReference type="EMBL" id="JARKIB010000224">
    <property type="protein sequence ID" value="KAJ7722024.1"/>
    <property type="molecule type" value="Genomic_DNA"/>
</dbReference>
<gene>
    <name evidence="1" type="ORF">B0H16DRAFT_1272772</name>
</gene>
<keyword evidence="2" id="KW-1185">Reference proteome</keyword>
<organism evidence="1 2">
    <name type="scientific">Mycena metata</name>
    <dbReference type="NCBI Taxonomy" id="1033252"/>
    <lineage>
        <taxon>Eukaryota</taxon>
        <taxon>Fungi</taxon>
        <taxon>Dikarya</taxon>
        <taxon>Basidiomycota</taxon>
        <taxon>Agaricomycotina</taxon>
        <taxon>Agaricomycetes</taxon>
        <taxon>Agaricomycetidae</taxon>
        <taxon>Agaricales</taxon>
        <taxon>Marasmiineae</taxon>
        <taxon>Mycenaceae</taxon>
        <taxon>Mycena</taxon>
    </lineage>
</organism>
<dbReference type="AlphaFoldDB" id="A0AAD7HJZ0"/>
<name>A0AAD7HJZ0_9AGAR</name>
<sequence>QLTPKWEDPTKRRCTPGKLVDLEHGIYVETNVVELPNVLAPMAIHGNGITCVLLHRKSREHEQFFGAQKVGIANFPPHVLAQTTKMGTMCIGSQWDETE</sequence>
<feature type="non-terminal residue" evidence="1">
    <location>
        <position position="1"/>
    </location>
</feature>
<comment type="caution">
    <text evidence="1">The sequence shown here is derived from an EMBL/GenBank/DDBJ whole genome shotgun (WGS) entry which is preliminary data.</text>
</comment>
<evidence type="ECO:0000313" key="1">
    <source>
        <dbReference type="EMBL" id="KAJ7722024.1"/>
    </source>
</evidence>
<protein>
    <submittedName>
        <fullName evidence="1">Uncharacterized protein</fullName>
    </submittedName>
</protein>
<evidence type="ECO:0000313" key="2">
    <source>
        <dbReference type="Proteomes" id="UP001215598"/>
    </source>
</evidence>
<feature type="non-terminal residue" evidence="1">
    <location>
        <position position="99"/>
    </location>
</feature>
<dbReference type="Proteomes" id="UP001215598">
    <property type="component" value="Unassembled WGS sequence"/>
</dbReference>
<proteinExistence type="predicted"/>
<reference evidence="1" key="1">
    <citation type="submission" date="2023-03" db="EMBL/GenBank/DDBJ databases">
        <title>Massive genome expansion in bonnet fungi (Mycena s.s.) driven by repeated elements and novel gene families across ecological guilds.</title>
        <authorList>
            <consortium name="Lawrence Berkeley National Laboratory"/>
            <person name="Harder C.B."/>
            <person name="Miyauchi S."/>
            <person name="Viragh M."/>
            <person name="Kuo A."/>
            <person name="Thoen E."/>
            <person name="Andreopoulos B."/>
            <person name="Lu D."/>
            <person name="Skrede I."/>
            <person name="Drula E."/>
            <person name="Henrissat B."/>
            <person name="Morin E."/>
            <person name="Kohler A."/>
            <person name="Barry K."/>
            <person name="LaButti K."/>
            <person name="Morin E."/>
            <person name="Salamov A."/>
            <person name="Lipzen A."/>
            <person name="Mereny Z."/>
            <person name="Hegedus B."/>
            <person name="Baldrian P."/>
            <person name="Stursova M."/>
            <person name="Weitz H."/>
            <person name="Taylor A."/>
            <person name="Grigoriev I.V."/>
            <person name="Nagy L.G."/>
            <person name="Martin F."/>
            <person name="Kauserud H."/>
        </authorList>
    </citation>
    <scope>NUCLEOTIDE SEQUENCE</scope>
    <source>
        <strain evidence="1">CBHHK182m</strain>
    </source>
</reference>
<accession>A0AAD7HJZ0</accession>